<protein>
    <submittedName>
        <fullName evidence="2">Uncharacterized protein</fullName>
    </submittedName>
</protein>
<comment type="caution">
    <text evidence="2">The sequence shown here is derived from an EMBL/GenBank/DDBJ whole genome shotgun (WGS) entry which is preliminary data.</text>
</comment>
<keyword evidence="3" id="KW-1185">Reference proteome</keyword>
<keyword evidence="1" id="KW-0472">Membrane</keyword>
<dbReference type="EMBL" id="SOCA01000011">
    <property type="protein sequence ID" value="TDU64326.1"/>
    <property type="molecule type" value="Genomic_DNA"/>
</dbReference>
<proteinExistence type="predicted"/>
<accession>A0A4R7RKS0</accession>
<evidence type="ECO:0000313" key="2">
    <source>
        <dbReference type="EMBL" id="TDU64326.1"/>
    </source>
</evidence>
<keyword evidence="1" id="KW-0812">Transmembrane</keyword>
<reference evidence="2 3" key="1">
    <citation type="submission" date="2019-03" db="EMBL/GenBank/DDBJ databases">
        <title>Genomic Encyclopedia of Archaeal and Bacterial Type Strains, Phase II (KMG-II): from individual species to whole genera.</title>
        <authorList>
            <person name="Goeker M."/>
        </authorList>
    </citation>
    <scope>NUCLEOTIDE SEQUENCE [LARGE SCALE GENOMIC DNA]</scope>
    <source>
        <strain evidence="2 3">ATCC 25309</strain>
    </source>
</reference>
<sequence>MKLLHWYVNRLKYAYTRRWGCSITLSIFIFYLIAITLWLAVANSEGNARMTEADEIKGYLLTGFMILLSLLLAPIFLRRKP</sequence>
<gene>
    <name evidence="2" type="ORF">EI77_04214</name>
</gene>
<feature type="transmembrane region" description="Helical" evidence="1">
    <location>
        <begin position="21"/>
        <end position="39"/>
    </location>
</feature>
<feature type="transmembrane region" description="Helical" evidence="1">
    <location>
        <begin position="59"/>
        <end position="77"/>
    </location>
</feature>
<evidence type="ECO:0000313" key="3">
    <source>
        <dbReference type="Proteomes" id="UP000295662"/>
    </source>
</evidence>
<dbReference type="Proteomes" id="UP000295662">
    <property type="component" value="Unassembled WGS sequence"/>
</dbReference>
<keyword evidence="1" id="KW-1133">Transmembrane helix</keyword>
<name>A0A4R7RKS0_9BACT</name>
<evidence type="ECO:0000256" key="1">
    <source>
        <dbReference type="SAM" id="Phobius"/>
    </source>
</evidence>
<organism evidence="2 3">
    <name type="scientific">Prosthecobacter fusiformis</name>
    <dbReference type="NCBI Taxonomy" id="48464"/>
    <lineage>
        <taxon>Bacteria</taxon>
        <taxon>Pseudomonadati</taxon>
        <taxon>Verrucomicrobiota</taxon>
        <taxon>Verrucomicrobiia</taxon>
        <taxon>Verrucomicrobiales</taxon>
        <taxon>Verrucomicrobiaceae</taxon>
        <taxon>Prosthecobacter</taxon>
    </lineage>
</organism>
<dbReference type="AlphaFoldDB" id="A0A4R7RKS0"/>